<dbReference type="AlphaFoldDB" id="A0A8J7U4Z3"/>
<evidence type="ECO:0000256" key="1">
    <source>
        <dbReference type="SAM" id="Phobius"/>
    </source>
</evidence>
<gene>
    <name evidence="2" type="ORF">J3U88_17600</name>
</gene>
<dbReference type="Proteomes" id="UP000664417">
    <property type="component" value="Unassembled WGS sequence"/>
</dbReference>
<evidence type="ECO:0000313" key="3">
    <source>
        <dbReference type="Proteomes" id="UP000664417"/>
    </source>
</evidence>
<name>A0A8J7U4Z3_9BACT</name>
<proteinExistence type="predicted"/>
<dbReference type="RefSeq" id="WP_207860248.1">
    <property type="nucleotide sequence ID" value="NZ_JAFREP010000016.1"/>
</dbReference>
<comment type="caution">
    <text evidence="2">The sequence shown here is derived from an EMBL/GenBank/DDBJ whole genome shotgun (WGS) entry which is preliminary data.</text>
</comment>
<sequence>MDATTALQWTTWLGALSTIQVALGWLSQAKLFREPGLLAWSVLRLRAAKRRRPRLTEAVTPLVGYHGVLVQLALRVILAGFTMWPSLPAAASALACTALFCLTLLWKWRQDPFAVNGNDQMHMLLWGSLALVHLGTWWFPDEKVSHLCLWFLTAMVLLSYATGGLAKVVDANWRGGKVFGQLHEVGVLRDLAATRGLCQAPWCHVAAWTVIAFELVAPLVLFLPPNVVVAVLCGLLLFHVVNAWLLAIQDFTLAWLTFFPAVYYTANSF</sequence>
<accession>A0A8J7U4Z3</accession>
<feature type="transmembrane region" description="Helical" evidence="1">
    <location>
        <begin position="87"/>
        <end position="108"/>
    </location>
</feature>
<keyword evidence="3" id="KW-1185">Reference proteome</keyword>
<reference evidence="2" key="1">
    <citation type="submission" date="2021-03" db="EMBL/GenBank/DDBJ databases">
        <authorList>
            <person name="Wang G."/>
        </authorList>
    </citation>
    <scope>NUCLEOTIDE SEQUENCE</scope>
    <source>
        <strain evidence="2">KCTC 12899</strain>
    </source>
</reference>
<evidence type="ECO:0008006" key="4">
    <source>
        <dbReference type="Google" id="ProtNLM"/>
    </source>
</evidence>
<keyword evidence="1" id="KW-1133">Transmembrane helix</keyword>
<dbReference type="EMBL" id="JAFREP010000016">
    <property type="protein sequence ID" value="MBO1320294.1"/>
    <property type="molecule type" value="Genomic_DNA"/>
</dbReference>
<feature type="transmembrane region" description="Helical" evidence="1">
    <location>
        <begin position="120"/>
        <end position="138"/>
    </location>
</feature>
<feature type="transmembrane region" description="Helical" evidence="1">
    <location>
        <begin position="144"/>
        <end position="166"/>
    </location>
</feature>
<protein>
    <recommendedName>
        <fullName evidence="4">HTTM domain-containing protein</fullName>
    </recommendedName>
</protein>
<keyword evidence="1" id="KW-0812">Transmembrane</keyword>
<keyword evidence="1" id="KW-0472">Membrane</keyword>
<organism evidence="2 3">
    <name type="scientific">Acanthopleuribacter pedis</name>
    <dbReference type="NCBI Taxonomy" id="442870"/>
    <lineage>
        <taxon>Bacteria</taxon>
        <taxon>Pseudomonadati</taxon>
        <taxon>Acidobacteriota</taxon>
        <taxon>Holophagae</taxon>
        <taxon>Acanthopleuribacterales</taxon>
        <taxon>Acanthopleuribacteraceae</taxon>
        <taxon>Acanthopleuribacter</taxon>
    </lineage>
</organism>
<evidence type="ECO:0000313" key="2">
    <source>
        <dbReference type="EMBL" id="MBO1320294.1"/>
    </source>
</evidence>